<protein>
    <submittedName>
        <fullName evidence="1">Uncharacterized protein</fullName>
    </submittedName>
</protein>
<dbReference type="AlphaFoldDB" id="A0A2N9JB18"/>
<dbReference type="KEGG" id="mgg:MPLG2_0305"/>
<name>A0A2N9JB18_9ACTN</name>
<reference evidence="1 2" key="1">
    <citation type="submission" date="2018-02" db="EMBL/GenBank/DDBJ databases">
        <authorList>
            <person name="Cohen D.B."/>
            <person name="Kent A.D."/>
        </authorList>
    </citation>
    <scope>NUCLEOTIDE SEQUENCE [LARGE SCALE GENOMIC DNA]</scope>
    <source>
        <strain evidence="1">1</strain>
    </source>
</reference>
<dbReference type="Proteomes" id="UP000238164">
    <property type="component" value="Chromosome 1"/>
</dbReference>
<sequence length="290" mass="31188">MPPGIIDTMPPANPPVVGVAFVGAGRDVLAPHQVLDEPEHLDHLRVGHGERGGLEDLQPRLVLAPVNRNYTFPGGVGDPSAVACGEHLYVFYGEYGYPGEYAPGTWNGEVEAAGQCISVARIALADLDSPTGAARRWDGRAFAAPHDGVGAPIATLQIPAQDGGGPVSAGDRSFHWGPSVSWNAHLQGWVMTFGGVDSEFWAGDSVWLSLNPHRDLGAGANSQDWSPPQLLLRKPGHTLWYPSLQPLDGPDGVAERHTSVKLGRRARLWVKDLGPSVHRYLSEHIVEFHR</sequence>
<evidence type="ECO:0000313" key="2">
    <source>
        <dbReference type="Proteomes" id="UP000238164"/>
    </source>
</evidence>
<accession>A0A2N9JB18</accession>
<keyword evidence="2" id="KW-1185">Reference proteome</keyword>
<gene>
    <name evidence="1" type="ORF">MPLG2_0305</name>
</gene>
<dbReference type="EMBL" id="LT985188">
    <property type="protein sequence ID" value="SPD85341.1"/>
    <property type="molecule type" value="Genomic_DNA"/>
</dbReference>
<proteinExistence type="predicted"/>
<organism evidence="1 2">
    <name type="scientific">Micropruina glycogenica</name>
    <dbReference type="NCBI Taxonomy" id="75385"/>
    <lineage>
        <taxon>Bacteria</taxon>
        <taxon>Bacillati</taxon>
        <taxon>Actinomycetota</taxon>
        <taxon>Actinomycetes</taxon>
        <taxon>Propionibacteriales</taxon>
        <taxon>Nocardioidaceae</taxon>
        <taxon>Micropruina</taxon>
    </lineage>
</organism>
<evidence type="ECO:0000313" key="1">
    <source>
        <dbReference type="EMBL" id="SPD85341.1"/>
    </source>
</evidence>